<sequence length="426" mass="46837">MHTLCRDCSHTSAGQHSRCPDCGGDRLISHAQLPDLGIAHIDCDAFYAAIEKRDNPELRNKPVIVGGGTRGVVATCCYIARLDGVRSAMPMFKALKACPNAVVIRPDFRKYSEVSRQIRSKLEALTPRVQMVSIDEGYVDLLGTSRLHARLPAALLANLAREIETEIGITISIGLSSNRFLAKMASELDKPRGFAILPPDEVEAILGPMPVTAIHGVGPAFARRLAADGYRIINDVRRADRKSLLVRYGESGQHLWERAHGIDHRTVSPDHERKSVSAERTFSEDIADHATLEDRLWAVCEETATRAKKHGLAGYVVTLKLKRKDFRTLTRSVTLHEPTQLAQTLFRTTRPLLHKETRGGTPYRLIGIGISDLCPAGVDQSDLVDPSVAKRAAAERAADRAREKFGLGAVQTGRGVRADAEKRSRN</sequence>
<reference evidence="19 20" key="1">
    <citation type="submission" date="2018-08" db="EMBL/GenBank/DDBJ databases">
        <title>Henriciella mobilis sp. nov., isolated from seawater.</title>
        <authorList>
            <person name="Cheng H."/>
            <person name="Wu Y.-H."/>
            <person name="Xu X.-W."/>
            <person name="Guo L.-L."/>
        </authorList>
    </citation>
    <scope>NUCLEOTIDE SEQUENCE [LARGE SCALE GENOMIC DNA]</scope>
    <source>
        <strain evidence="19 20">JN25</strain>
    </source>
</reference>
<evidence type="ECO:0000256" key="2">
    <source>
        <dbReference type="ARBA" id="ARBA00010945"/>
    </source>
</evidence>
<dbReference type="InterPro" id="IPR022880">
    <property type="entry name" value="DNApol_IV"/>
</dbReference>
<dbReference type="InterPro" id="IPR017961">
    <property type="entry name" value="DNA_pol_Y-fam_little_finger"/>
</dbReference>
<feature type="domain" description="UmuC" evidence="18">
    <location>
        <begin position="38"/>
        <end position="218"/>
    </location>
</feature>
<dbReference type="RefSeq" id="WP_119376438.1">
    <property type="nucleotide sequence ID" value="NZ_QWFX01000013.1"/>
</dbReference>
<keyword evidence="13 17" id="KW-0238">DNA-binding</keyword>
<evidence type="ECO:0000313" key="20">
    <source>
        <dbReference type="Proteomes" id="UP000266385"/>
    </source>
</evidence>
<dbReference type="AlphaFoldDB" id="A0A399RDM1"/>
<dbReference type="Proteomes" id="UP000266385">
    <property type="component" value="Unassembled WGS sequence"/>
</dbReference>
<dbReference type="GO" id="GO:0003684">
    <property type="term" value="F:damaged DNA binding"/>
    <property type="evidence" value="ECO:0007669"/>
    <property type="project" value="InterPro"/>
</dbReference>
<dbReference type="Pfam" id="PF00817">
    <property type="entry name" value="IMS"/>
    <property type="match status" value="1"/>
</dbReference>
<keyword evidence="14 17" id="KW-0234">DNA repair</keyword>
<evidence type="ECO:0000256" key="6">
    <source>
        <dbReference type="ARBA" id="ARBA00022679"/>
    </source>
</evidence>
<evidence type="ECO:0000256" key="16">
    <source>
        <dbReference type="ARBA" id="ARBA00049244"/>
    </source>
</evidence>
<dbReference type="EC" id="2.7.7.7" evidence="17"/>
<keyword evidence="12 17" id="KW-0239">DNA-directed DNA polymerase</keyword>
<evidence type="ECO:0000256" key="4">
    <source>
        <dbReference type="ARBA" id="ARBA00022457"/>
    </source>
</evidence>
<dbReference type="EMBL" id="QWFX01000013">
    <property type="protein sequence ID" value="RIJ27902.1"/>
    <property type="molecule type" value="Genomic_DNA"/>
</dbReference>
<keyword evidence="5 17" id="KW-0963">Cytoplasm</keyword>
<keyword evidence="11 17" id="KW-0460">Magnesium</keyword>
<keyword evidence="10 17" id="KW-0227">DNA damage</keyword>
<evidence type="ECO:0000256" key="9">
    <source>
        <dbReference type="ARBA" id="ARBA00022723"/>
    </source>
</evidence>
<dbReference type="InterPro" id="IPR036775">
    <property type="entry name" value="DNA_pol_Y-fam_lit_finger_sf"/>
</dbReference>
<evidence type="ECO:0000256" key="15">
    <source>
        <dbReference type="ARBA" id="ARBA00025589"/>
    </source>
</evidence>
<proteinExistence type="inferred from homology"/>
<dbReference type="NCBIfam" id="NF002677">
    <property type="entry name" value="PRK02406.1"/>
    <property type="match status" value="1"/>
</dbReference>
<keyword evidence="20" id="KW-1185">Reference proteome</keyword>
<dbReference type="GO" id="GO:0006261">
    <property type="term" value="P:DNA-templated DNA replication"/>
    <property type="evidence" value="ECO:0007669"/>
    <property type="project" value="UniProtKB-UniRule"/>
</dbReference>
<comment type="function">
    <text evidence="15 17">Poorly processive, error-prone DNA polymerase involved in untargeted mutagenesis. Copies undamaged DNA at stalled replication forks, which arise in vivo from mismatched or misaligned primer ends. These misaligned primers can be extended by PolIV. Exhibits no 3'-5' exonuclease (proofreading) activity. May be involved in translesional synthesis, in conjunction with the beta clamp from PolIII.</text>
</comment>
<dbReference type="GO" id="GO:0009432">
    <property type="term" value="P:SOS response"/>
    <property type="evidence" value="ECO:0007669"/>
    <property type="project" value="TreeGrafter"/>
</dbReference>
<dbReference type="NCBIfam" id="NF002751">
    <property type="entry name" value="PRK02794.1"/>
    <property type="match status" value="1"/>
</dbReference>
<evidence type="ECO:0000256" key="3">
    <source>
        <dbReference type="ARBA" id="ARBA00011245"/>
    </source>
</evidence>
<dbReference type="Gene3D" id="3.40.1170.60">
    <property type="match status" value="1"/>
</dbReference>
<dbReference type="PROSITE" id="PS50173">
    <property type="entry name" value="UMUC"/>
    <property type="match status" value="1"/>
</dbReference>
<feature type="binding site" evidence="17">
    <location>
        <position position="135"/>
    </location>
    <ligand>
        <name>Mg(2+)</name>
        <dbReference type="ChEBI" id="CHEBI:18420"/>
    </ligand>
</feature>
<accession>A0A399RDM1</accession>
<feature type="site" description="Substrate discrimination" evidence="17">
    <location>
        <position position="47"/>
    </location>
</feature>
<evidence type="ECO:0000256" key="10">
    <source>
        <dbReference type="ARBA" id="ARBA00022763"/>
    </source>
</evidence>
<evidence type="ECO:0000259" key="18">
    <source>
        <dbReference type="PROSITE" id="PS50173"/>
    </source>
</evidence>
<dbReference type="SUPFAM" id="SSF56672">
    <property type="entry name" value="DNA/RNA polymerases"/>
    <property type="match status" value="1"/>
</dbReference>
<evidence type="ECO:0000256" key="7">
    <source>
        <dbReference type="ARBA" id="ARBA00022695"/>
    </source>
</evidence>
<name>A0A399RDM1_9PROT</name>
<comment type="caution">
    <text evidence="19">The sequence shown here is derived from an EMBL/GenBank/DDBJ whole genome shotgun (WGS) entry which is preliminary data.</text>
</comment>
<dbReference type="GO" id="GO:0003887">
    <property type="term" value="F:DNA-directed DNA polymerase activity"/>
    <property type="evidence" value="ECO:0007669"/>
    <property type="project" value="UniProtKB-UniRule"/>
</dbReference>
<feature type="binding site" evidence="17">
    <location>
        <position position="42"/>
    </location>
    <ligand>
        <name>Mg(2+)</name>
        <dbReference type="ChEBI" id="CHEBI:18420"/>
    </ligand>
</feature>
<evidence type="ECO:0000313" key="19">
    <source>
        <dbReference type="EMBL" id="RIJ27902.1"/>
    </source>
</evidence>
<dbReference type="InterPro" id="IPR043502">
    <property type="entry name" value="DNA/RNA_pol_sf"/>
</dbReference>
<evidence type="ECO:0000256" key="13">
    <source>
        <dbReference type="ARBA" id="ARBA00023125"/>
    </source>
</evidence>
<dbReference type="GO" id="GO:0006281">
    <property type="term" value="P:DNA repair"/>
    <property type="evidence" value="ECO:0007669"/>
    <property type="project" value="UniProtKB-UniRule"/>
</dbReference>
<keyword evidence="9 17" id="KW-0479">Metal-binding</keyword>
<dbReference type="Pfam" id="PF11799">
    <property type="entry name" value="IMS_C"/>
    <property type="match status" value="1"/>
</dbReference>
<gene>
    <name evidence="17" type="primary">dinB</name>
    <name evidence="19" type="ORF">D1223_10775</name>
</gene>
<evidence type="ECO:0000256" key="1">
    <source>
        <dbReference type="ARBA" id="ARBA00004496"/>
    </source>
</evidence>
<keyword evidence="4 17" id="KW-0515">Mutator protein</keyword>
<dbReference type="SUPFAM" id="SSF100879">
    <property type="entry name" value="Lesion bypass DNA polymerase (Y-family), little finger domain"/>
    <property type="match status" value="1"/>
</dbReference>
<dbReference type="OrthoDB" id="9808813at2"/>
<dbReference type="InterPro" id="IPR001126">
    <property type="entry name" value="UmuC"/>
</dbReference>
<dbReference type="CDD" id="cd03586">
    <property type="entry name" value="PolY_Pol_IV_kappa"/>
    <property type="match status" value="1"/>
</dbReference>
<dbReference type="GO" id="GO:0042276">
    <property type="term" value="P:error-prone translesion synthesis"/>
    <property type="evidence" value="ECO:0007669"/>
    <property type="project" value="TreeGrafter"/>
</dbReference>
<comment type="cofactor">
    <cofactor evidence="17">
        <name>Mg(2+)</name>
        <dbReference type="ChEBI" id="CHEBI:18420"/>
    </cofactor>
    <text evidence="17">Binds 2 magnesium ions per subunit.</text>
</comment>
<dbReference type="FunFam" id="3.30.1490.100:FF:000004">
    <property type="entry name" value="DNA polymerase IV"/>
    <property type="match status" value="1"/>
</dbReference>
<keyword evidence="6 17" id="KW-0808">Transferase</keyword>
<keyword evidence="7 17" id="KW-0548">Nucleotidyltransferase</keyword>
<dbReference type="InterPro" id="IPR050116">
    <property type="entry name" value="DNA_polymerase-Y"/>
</dbReference>
<dbReference type="FunFam" id="3.40.1170.60:FF:000001">
    <property type="entry name" value="DNA polymerase IV"/>
    <property type="match status" value="1"/>
</dbReference>
<comment type="similarity">
    <text evidence="2 17">Belongs to the DNA polymerase type-Y family.</text>
</comment>
<evidence type="ECO:0000256" key="17">
    <source>
        <dbReference type="HAMAP-Rule" id="MF_01113"/>
    </source>
</evidence>
<dbReference type="PANTHER" id="PTHR11076">
    <property type="entry name" value="DNA REPAIR POLYMERASE UMUC / TRANSFERASE FAMILY MEMBER"/>
    <property type="match status" value="1"/>
</dbReference>
<dbReference type="GO" id="GO:0005829">
    <property type="term" value="C:cytosol"/>
    <property type="evidence" value="ECO:0007669"/>
    <property type="project" value="TreeGrafter"/>
</dbReference>
<evidence type="ECO:0000256" key="14">
    <source>
        <dbReference type="ARBA" id="ARBA00023204"/>
    </source>
</evidence>
<evidence type="ECO:0000256" key="5">
    <source>
        <dbReference type="ARBA" id="ARBA00022490"/>
    </source>
</evidence>
<evidence type="ECO:0000256" key="11">
    <source>
        <dbReference type="ARBA" id="ARBA00022842"/>
    </source>
</evidence>
<feature type="active site" evidence="17">
    <location>
        <position position="136"/>
    </location>
</feature>
<comment type="catalytic activity">
    <reaction evidence="16 17">
        <text>DNA(n) + a 2'-deoxyribonucleoside 5'-triphosphate = DNA(n+1) + diphosphate</text>
        <dbReference type="Rhea" id="RHEA:22508"/>
        <dbReference type="Rhea" id="RHEA-COMP:17339"/>
        <dbReference type="Rhea" id="RHEA-COMP:17340"/>
        <dbReference type="ChEBI" id="CHEBI:33019"/>
        <dbReference type="ChEBI" id="CHEBI:61560"/>
        <dbReference type="ChEBI" id="CHEBI:173112"/>
        <dbReference type="EC" id="2.7.7.7"/>
    </reaction>
</comment>
<evidence type="ECO:0000256" key="8">
    <source>
        <dbReference type="ARBA" id="ARBA00022705"/>
    </source>
</evidence>
<dbReference type="PANTHER" id="PTHR11076:SF33">
    <property type="entry name" value="DNA POLYMERASE KAPPA"/>
    <property type="match status" value="1"/>
</dbReference>
<dbReference type="GO" id="GO:0000287">
    <property type="term" value="F:magnesium ion binding"/>
    <property type="evidence" value="ECO:0007669"/>
    <property type="project" value="UniProtKB-UniRule"/>
</dbReference>
<keyword evidence="8 17" id="KW-0235">DNA replication</keyword>
<dbReference type="Gene3D" id="3.30.70.270">
    <property type="match status" value="1"/>
</dbReference>
<dbReference type="Gene3D" id="3.30.1490.100">
    <property type="entry name" value="DNA polymerase, Y-family, little finger domain"/>
    <property type="match status" value="1"/>
</dbReference>
<dbReference type="InterPro" id="IPR043128">
    <property type="entry name" value="Rev_trsase/Diguanyl_cyclase"/>
</dbReference>
<dbReference type="Gene3D" id="1.10.150.20">
    <property type="entry name" value="5' to 3' exonuclease, C-terminal subdomain"/>
    <property type="match status" value="1"/>
</dbReference>
<evidence type="ECO:0000256" key="12">
    <source>
        <dbReference type="ARBA" id="ARBA00022932"/>
    </source>
</evidence>
<protein>
    <recommendedName>
        <fullName evidence="17">DNA polymerase IV</fullName>
        <shortName evidence="17">Pol IV</shortName>
        <ecNumber evidence="17">2.7.7.7</ecNumber>
    </recommendedName>
</protein>
<dbReference type="HAMAP" id="MF_01113">
    <property type="entry name" value="DNApol_IV"/>
    <property type="match status" value="1"/>
</dbReference>
<comment type="subcellular location">
    <subcellularLocation>
        <location evidence="1 17">Cytoplasm</location>
    </subcellularLocation>
</comment>
<comment type="subunit">
    <text evidence="3 17">Monomer.</text>
</comment>
<organism evidence="19 20">
    <name type="scientific">Henriciella mobilis</name>
    <dbReference type="NCBI Taxonomy" id="2305467"/>
    <lineage>
        <taxon>Bacteria</taxon>
        <taxon>Pseudomonadati</taxon>
        <taxon>Pseudomonadota</taxon>
        <taxon>Alphaproteobacteria</taxon>
        <taxon>Hyphomonadales</taxon>
        <taxon>Hyphomonadaceae</taxon>
        <taxon>Henriciella</taxon>
    </lineage>
</organism>